<organism evidence="1">
    <name type="scientific">uncultured spirochete</name>
    <dbReference type="NCBI Taxonomy" id="156406"/>
    <lineage>
        <taxon>Bacteria</taxon>
        <taxon>Pseudomonadati</taxon>
        <taxon>Spirochaetota</taxon>
        <taxon>Spirochaetia</taxon>
        <taxon>Spirochaetales</taxon>
        <taxon>environmental samples</taxon>
    </lineage>
</organism>
<dbReference type="GO" id="GO:0016853">
    <property type="term" value="F:isomerase activity"/>
    <property type="evidence" value="ECO:0007669"/>
    <property type="project" value="InterPro"/>
</dbReference>
<accession>A0A3P3XKS4</accession>
<dbReference type="InterPro" id="IPR032586">
    <property type="entry name" value="UxaE"/>
</dbReference>
<reference evidence="1" key="1">
    <citation type="submission" date="2017-02" db="EMBL/GenBank/DDBJ databases">
        <authorList>
            <person name="Regsiter A."/>
            <person name="William W."/>
        </authorList>
    </citation>
    <scope>NUCLEOTIDE SEQUENCE</scope>
    <source>
        <strain evidence="1">Bib</strain>
    </source>
</reference>
<sequence length="415" mass="44613">MKLSRFSIGTGDRFGMEGEAQIGAFQQLREHGGEADIVWNKSNREHVIIGSTPADQAKAAAEAVKHAGWNGNWFVDADHISLKTVDWFLPHCNFFTIDVAETIGKQAPADARAAYLLRASFLLKEGAAPIPVAKADLESVADKFLAAVLEAGTTYRYIAARKPAGSFVVELSMDETDAPQTPAQLAAILVAVAAEKIPLATIAPRFPGKFLKGIDYVGDPAEFLAAFEAETRVVLWASSALGLPEGLKLSVHTGSDKFSLYGGIHEIVTKLGAGLHLKTAGTTWLEEIIGLAEAGGEGLAIAKRIYATAYARIDELTAPYANVVEIDKARLPSPQAVASWDSDTFIRALRHDPGSTAMQADLRQLMHVAFKVAAEMGSQYTNAVRAHHASVARNVQHNLYARHLAPIVLGSTRRL</sequence>
<proteinExistence type="predicted"/>
<evidence type="ECO:0000313" key="1">
    <source>
        <dbReference type="EMBL" id="SLM14984.1"/>
    </source>
</evidence>
<dbReference type="AlphaFoldDB" id="A0A3P3XKS4"/>
<evidence type="ECO:0008006" key="2">
    <source>
        <dbReference type="Google" id="ProtNLM"/>
    </source>
</evidence>
<gene>
    <name evidence="1" type="ORF">SPIROBIBN47_380019</name>
</gene>
<protein>
    <recommendedName>
        <fullName evidence="2">Tagaturonate/fructuronate epimerase</fullName>
    </recommendedName>
</protein>
<dbReference type="Pfam" id="PF16257">
    <property type="entry name" value="UxaE"/>
    <property type="match status" value="1"/>
</dbReference>
<name>A0A3P3XKS4_9SPIR</name>
<dbReference type="EMBL" id="FWDM01000032">
    <property type="protein sequence ID" value="SLM14984.1"/>
    <property type="molecule type" value="Genomic_DNA"/>
</dbReference>